<dbReference type="SMART" id="SM01260">
    <property type="entry name" value="LANC_like"/>
    <property type="match status" value="1"/>
</dbReference>
<comment type="catalytic activity">
    <reaction evidence="7">
        <text>L-threonyl-[protein] + ATP = O-phospho-L-threonyl-[protein] + ADP + H(+)</text>
        <dbReference type="Rhea" id="RHEA:46608"/>
        <dbReference type="Rhea" id="RHEA-COMP:11060"/>
        <dbReference type="Rhea" id="RHEA-COMP:11605"/>
        <dbReference type="ChEBI" id="CHEBI:15378"/>
        <dbReference type="ChEBI" id="CHEBI:30013"/>
        <dbReference type="ChEBI" id="CHEBI:30616"/>
        <dbReference type="ChEBI" id="CHEBI:61977"/>
        <dbReference type="ChEBI" id="CHEBI:456216"/>
        <dbReference type="EC" id="2.7.11.1"/>
    </reaction>
</comment>
<dbReference type="Proteomes" id="UP000278351">
    <property type="component" value="Unassembled WGS sequence"/>
</dbReference>
<dbReference type="EMBL" id="RPDH01000001">
    <property type="protein sequence ID" value="RPE13168.1"/>
    <property type="molecule type" value="Genomic_DNA"/>
</dbReference>
<comment type="caution">
    <text evidence="10">The sequence shown here is derived from an EMBL/GenBank/DDBJ whole genome shotgun (WGS) entry which is preliminary data.</text>
</comment>
<dbReference type="GO" id="GO:0004674">
    <property type="term" value="F:protein serine/threonine kinase activity"/>
    <property type="evidence" value="ECO:0007669"/>
    <property type="project" value="UniProtKB-KW"/>
</dbReference>
<dbReference type="RefSeq" id="WP_123845686.1">
    <property type="nucleotide sequence ID" value="NZ_RPDH01000001.1"/>
</dbReference>
<name>A0A3N4PYY3_9BACT</name>
<dbReference type="GO" id="GO:0005524">
    <property type="term" value="F:ATP binding"/>
    <property type="evidence" value="ECO:0007669"/>
    <property type="project" value="UniProtKB-KW"/>
</dbReference>
<evidence type="ECO:0000256" key="5">
    <source>
        <dbReference type="ARBA" id="ARBA00022777"/>
    </source>
</evidence>
<dbReference type="Gene3D" id="1.10.510.10">
    <property type="entry name" value="Transferase(Phosphotransferase) domain 1"/>
    <property type="match status" value="1"/>
</dbReference>
<evidence type="ECO:0000313" key="11">
    <source>
        <dbReference type="Proteomes" id="UP000278351"/>
    </source>
</evidence>
<dbReference type="SUPFAM" id="SSF56112">
    <property type="entry name" value="Protein kinase-like (PK-like)"/>
    <property type="match status" value="1"/>
</dbReference>
<dbReference type="SUPFAM" id="SSF158745">
    <property type="entry name" value="LanC-like"/>
    <property type="match status" value="1"/>
</dbReference>
<dbReference type="GO" id="GO:0005975">
    <property type="term" value="P:carbohydrate metabolic process"/>
    <property type="evidence" value="ECO:0007669"/>
    <property type="project" value="InterPro"/>
</dbReference>
<keyword evidence="5" id="KW-0418">Kinase</keyword>
<accession>A0A3N4PYY3</accession>
<evidence type="ECO:0000256" key="3">
    <source>
        <dbReference type="ARBA" id="ARBA00022679"/>
    </source>
</evidence>
<keyword evidence="2" id="KW-0723">Serine/threonine-protein kinase</keyword>
<evidence type="ECO:0000256" key="8">
    <source>
        <dbReference type="ARBA" id="ARBA00048679"/>
    </source>
</evidence>
<dbReference type="PANTHER" id="PTHR24363">
    <property type="entry name" value="SERINE/THREONINE PROTEIN KINASE"/>
    <property type="match status" value="1"/>
</dbReference>
<dbReference type="EC" id="2.7.11.1" evidence="1"/>
<dbReference type="AlphaFoldDB" id="A0A3N4PYY3"/>
<evidence type="ECO:0000313" key="10">
    <source>
        <dbReference type="EMBL" id="RPE13168.1"/>
    </source>
</evidence>
<dbReference type="InterPro" id="IPR012341">
    <property type="entry name" value="6hp_glycosidase-like_sf"/>
</dbReference>
<dbReference type="SMART" id="SM00220">
    <property type="entry name" value="S_TKc"/>
    <property type="match status" value="1"/>
</dbReference>
<comment type="catalytic activity">
    <reaction evidence="8">
        <text>L-seryl-[protein] + ATP = O-phospho-L-seryl-[protein] + ADP + H(+)</text>
        <dbReference type="Rhea" id="RHEA:17989"/>
        <dbReference type="Rhea" id="RHEA-COMP:9863"/>
        <dbReference type="Rhea" id="RHEA-COMP:11604"/>
        <dbReference type="ChEBI" id="CHEBI:15378"/>
        <dbReference type="ChEBI" id="CHEBI:29999"/>
        <dbReference type="ChEBI" id="CHEBI:30616"/>
        <dbReference type="ChEBI" id="CHEBI:83421"/>
        <dbReference type="ChEBI" id="CHEBI:456216"/>
        <dbReference type="EC" id="2.7.11.1"/>
    </reaction>
</comment>
<reference evidence="10 11" key="1">
    <citation type="submission" date="2018-11" db="EMBL/GenBank/DDBJ databases">
        <title>Chitinophaga lutea sp.nov., isolate from arsenic contaminated soil.</title>
        <authorList>
            <person name="Zong Y."/>
        </authorList>
    </citation>
    <scope>NUCLEOTIDE SEQUENCE [LARGE SCALE GENOMIC DNA]</scope>
    <source>
        <strain evidence="10 11">ZY74</strain>
    </source>
</reference>
<evidence type="ECO:0000256" key="2">
    <source>
        <dbReference type="ARBA" id="ARBA00022527"/>
    </source>
</evidence>
<dbReference type="GO" id="GO:0031179">
    <property type="term" value="P:peptide modification"/>
    <property type="evidence" value="ECO:0007669"/>
    <property type="project" value="InterPro"/>
</dbReference>
<evidence type="ECO:0000256" key="6">
    <source>
        <dbReference type="ARBA" id="ARBA00022840"/>
    </source>
</evidence>
<organism evidence="10 11">
    <name type="scientific">Chitinophaga lutea</name>
    <dbReference type="NCBI Taxonomy" id="2488634"/>
    <lineage>
        <taxon>Bacteria</taxon>
        <taxon>Pseudomonadati</taxon>
        <taxon>Bacteroidota</taxon>
        <taxon>Chitinophagia</taxon>
        <taxon>Chitinophagales</taxon>
        <taxon>Chitinophagaceae</taxon>
        <taxon>Chitinophaga</taxon>
    </lineage>
</organism>
<dbReference type="Pfam" id="PF25816">
    <property type="entry name" value="RamC_N"/>
    <property type="match status" value="1"/>
</dbReference>
<keyword evidence="3" id="KW-0808">Transferase</keyword>
<keyword evidence="11" id="KW-1185">Reference proteome</keyword>
<dbReference type="PANTHER" id="PTHR24363:SF0">
    <property type="entry name" value="SERINE_THREONINE KINASE LIKE DOMAIN CONTAINING 1"/>
    <property type="match status" value="1"/>
</dbReference>
<sequence length="892" mass="98756">MDQVFSQGVSTTLVPDNQIVDYGNLLAKRGIAFTNWDYYYQVGQVDLVQGWVLYVSVVRSQLWAALETVLPMLIDHGVGFRVVQNIEAARLVLDGHAGMVQVGKVIIVYPENDAQAVSVASALVALSKAFKGPDVPTAAFLGGCVYARYGAIAGVRATNAGGTYETYIYDPAGNLIKDIEEVPFRLPHGVSWPFGTIREFSSAPIYKLIAGRYKPLLALQFQPKGVVLKAIRIKGLFRFLTCVLKQGSAYAWSDDHGRDIKDRLLWQQQVYESLKGIVRMPQVYEFFEWNGSSYLSMEFVRGRTLQAEINALNPQSASWSSLDAAIQRKIVGYLLQMVEFVESIHRAGFVHRDITPFNFMVDKKGRLWLIDCEMAYSLKAATPDPPYGLGTAGFMSAEQLRYDRPTVQEDIYAVGATMLSVFTGLLPGFLCPMPAAELKSRLLFFTSSTLLADLIGDCLQEQPEKRPTIGGIRQLLQNYEKSKAVAYRNGLSAGAGQINEVLASALRGLVRPPTPMMNNLWMVKEEGVTGPSGPAQATYAAYGGLVGIGGVMYVISRAAEAGYAVKDCEPAYESGWRFIQQNMLEIPDRVAPGLYGGLAGVALTVISGIKSGLLKKREGVEAMAKCFSDRYAGLNIANGCAGMGLSLLQCTDFLREKREDALLQEYEEVLLKSYDEILCQSLQQNGHWIMEVSSAGKPVADMRWDSGDTGIIWYLLHRAGCCHVPNLSRIADRLLPSILKQADQYRQLFSRKGYTAVLEPASSEGNRLLEFCRVLLKAYQNDQRPEYHRAVTELLETLPGCIVHTNFSQYNGLAGIGELYLEAHGVLGDERWRQQAAWIADLFCNTRKQVEDYCFWSTGDGRNVSAGFFTGNSGIIHFLLRYARPGIKFPFT</sequence>
<protein>
    <recommendedName>
        <fullName evidence="1">non-specific serine/threonine protein kinase</fullName>
        <ecNumber evidence="1">2.7.11.1</ecNumber>
    </recommendedName>
</protein>
<dbReference type="InterPro" id="IPR057929">
    <property type="entry name" value="RamC_N"/>
</dbReference>
<dbReference type="Pfam" id="PF00069">
    <property type="entry name" value="Pkinase"/>
    <property type="match status" value="1"/>
</dbReference>
<evidence type="ECO:0000256" key="7">
    <source>
        <dbReference type="ARBA" id="ARBA00047899"/>
    </source>
</evidence>
<dbReference type="Gene3D" id="1.50.10.10">
    <property type="match status" value="1"/>
</dbReference>
<dbReference type="InterPro" id="IPR007822">
    <property type="entry name" value="LANC-like"/>
</dbReference>
<evidence type="ECO:0000259" key="9">
    <source>
        <dbReference type="PROSITE" id="PS50011"/>
    </source>
</evidence>
<dbReference type="InterPro" id="IPR011009">
    <property type="entry name" value="Kinase-like_dom_sf"/>
</dbReference>
<keyword evidence="6" id="KW-0067">ATP-binding</keyword>
<feature type="domain" description="Protein kinase" evidence="9">
    <location>
        <begin position="194"/>
        <end position="480"/>
    </location>
</feature>
<keyword evidence="4" id="KW-0547">Nucleotide-binding</keyword>
<evidence type="ECO:0000256" key="4">
    <source>
        <dbReference type="ARBA" id="ARBA00022741"/>
    </source>
</evidence>
<dbReference type="InterPro" id="IPR000719">
    <property type="entry name" value="Prot_kinase_dom"/>
</dbReference>
<evidence type="ECO:0000256" key="1">
    <source>
        <dbReference type="ARBA" id="ARBA00012513"/>
    </source>
</evidence>
<dbReference type="OrthoDB" id="9813021at2"/>
<dbReference type="PROSITE" id="PS50011">
    <property type="entry name" value="PROTEIN_KINASE_DOM"/>
    <property type="match status" value="1"/>
</dbReference>
<proteinExistence type="predicted"/>
<gene>
    <name evidence="10" type="ORF">EGT74_06455</name>
</gene>